<proteinExistence type="predicted"/>
<evidence type="ECO:0008006" key="4">
    <source>
        <dbReference type="Google" id="ProtNLM"/>
    </source>
</evidence>
<reference evidence="2 3" key="1">
    <citation type="journal article" date="2019" name="Microbiol. Resour. Announc.">
        <title>Complete Genome Sequence of Halomonas sulfidaeris Strain Esulfide1 Isolated from a Metal Sulfide Rock at a Depth of 2,200 Meters, Obtained Using Nanopore Sequencing.</title>
        <authorList>
            <person name="Saito M."/>
            <person name="Nishigata A."/>
            <person name="Galipon J."/>
            <person name="Arakawa K."/>
        </authorList>
    </citation>
    <scope>NUCLEOTIDE SEQUENCE [LARGE SCALE GENOMIC DNA]</scope>
    <source>
        <strain evidence="2 3">ATCC BAA-803</strain>
    </source>
</reference>
<dbReference type="InterPro" id="IPR026869">
    <property type="entry name" value="EgtC-like"/>
</dbReference>
<name>A0A455UEZ2_9GAMM</name>
<evidence type="ECO:0000313" key="3">
    <source>
        <dbReference type="Proteomes" id="UP000320231"/>
    </source>
</evidence>
<sequence>MGELRRTFPTPPTEPETLWKCLHQLCEQLRALGVFNMLLSDGRYLYTFAPLSWSTLSVALPFGEAELSDAEMTVNFAEHTTPDDIVSVIATEPLTHNEVWQRMVPGSCWFGATVKSRRVIAHNRLSPLRY</sequence>
<keyword evidence="1" id="KW-0315">Glutamine amidotransferase</keyword>
<accession>A0A455UEZ2</accession>
<evidence type="ECO:0000256" key="1">
    <source>
        <dbReference type="ARBA" id="ARBA00022962"/>
    </source>
</evidence>
<dbReference type="PANTHER" id="PTHR42824">
    <property type="entry name" value="GLUTAMINE AMIDOTRANSFERASE"/>
    <property type="match status" value="1"/>
</dbReference>
<organism evidence="2 3">
    <name type="scientific">Vreelandella sulfidaeris</name>
    <dbReference type="NCBI Taxonomy" id="115553"/>
    <lineage>
        <taxon>Bacteria</taxon>
        <taxon>Pseudomonadati</taxon>
        <taxon>Pseudomonadota</taxon>
        <taxon>Gammaproteobacteria</taxon>
        <taxon>Oceanospirillales</taxon>
        <taxon>Halomonadaceae</taxon>
        <taxon>Vreelandella</taxon>
    </lineage>
</organism>
<dbReference type="EMBL" id="AP019514">
    <property type="protein sequence ID" value="BBI62838.1"/>
    <property type="molecule type" value="Genomic_DNA"/>
</dbReference>
<dbReference type="AlphaFoldDB" id="A0A455UEZ2"/>
<dbReference type="Pfam" id="PF13230">
    <property type="entry name" value="GATase_4"/>
    <property type="match status" value="1"/>
</dbReference>
<dbReference type="InterPro" id="IPR029055">
    <property type="entry name" value="Ntn_hydrolases_N"/>
</dbReference>
<dbReference type="Gene3D" id="3.60.20.10">
    <property type="entry name" value="Glutamine Phosphoribosylpyrophosphate, subunit 1, domain 1"/>
    <property type="match status" value="1"/>
</dbReference>
<gene>
    <name evidence="2" type="ORF">HSBAA_41440</name>
</gene>
<evidence type="ECO:0000313" key="2">
    <source>
        <dbReference type="EMBL" id="BBI62838.1"/>
    </source>
</evidence>
<dbReference type="PANTHER" id="PTHR42824:SF1">
    <property type="entry name" value="GLUTAMINE AMIDOTRANSFERASE YAFJ-RELATED"/>
    <property type="match status" value="1"/>
</dbReference>
<protein>
    <recommendedName>
        <fullName evidence="4">Glutamine amidotransferase type-2 domain-containing protein</fullName>
    </recommendedName>
</protein>
<dbReference type="Proteomes" id="UP000320231">
    <property type="component" value="Chromosome"/>
</dbReference>
<dbReference type="KEGG" id="hsr:HSBAA_41440"/>